<evidence type="ECO:0000256" key="1">
    <source>
        <dbReference type="SAM" id="MobiDB-lite"/>
    </source>
</evidence>
<keyword evidence="2" id="KW-1185">Reference proteome</keyword>
<dbReference type="WBParaSite" id="EN70_2682">
    <property type="protein sequence ID" value="EN70_2682"/>
    <property type="gene ID" value="EN70_2682"/>
</dbReference>
<feature type="compositionally biased region" description="Basic and acidic residues" evidence="1">
    <location>
        <begin position="310"/>
        <end position="327"/>
    </location>
</feature>
<reference evidence="3" key="2">
    <citation type="submission" date="2016-11" db="UniProtKB">
        <authorList>
            <consortium name="WormBaseParasite"/>
        </authorList>
    </citation>
    <scope>IDENTIFICATION</scope>
</reference>
<organism evidence="2 3">
    <name type="scientific">Loa loa</name>
    <name type="common">Eye worm</name>
    <name type="synonym">Filaria loa</name>
    <dbReference type="NCBI Taxonomy" id="7209"/>
    <lineage>
        <taxon>Eukaryota</taxon>
        <taxon>Metazoa</taxon>
        <taxon>Ecdysozoa</taxon>
        <taxon>Nematoda</taxon>
        <taxon>Chromadorea</taxon>
        <taxon>Rhabditida</taxon>
        <taxon>Spirurina</taxon>
        <taxon>Spiruromorpha</taxon>
        <taxon>Filarioidea</taxon>
        <taxon>Onchocercidae</taxon>
        <taxon>Loa</taxon>
    </lineage>
</organism>
<feature type="compositionally biased region" description="Basic residues" evidence="1">
    <location>
        <begin position="299"/>
        <end position="309"/>
    </location>
</feature>
<protein>
    <submittedName>
        <fullName evidence="3">Uncharacterized protein</fullName>
    </submittedName>
</protein>
<feature type="region of interest" description="Disordered" evidence="1">
    <location>
        <begin position="290"/>
        <end position="334"/>
    </location>
</feature>
<dbReference type="AlphaFoldDB" id="A0A1I7VHP0"/>
<evidence type="ECO:0000313" key="3">
    <source>
        <dbReference type="WBParaSite" id="EN70_2682"/>
    </source>
</evidence>
<name>A0A1I7VHP0_LOALO</name>
<dbReference type="Proteomes" id="UP000095285">
    <property type="component" value="Unassembled WGS sequence"/>
</dbReference>
<proteinExistence type="predicted"/>
<evidence type="ECO:0000313" key="2">
    <source>
        <dbReference type="Proteomes" id="UP000095285"/>
    </source>
</evidence>
<dbReference type="OrthoDB" id="5808918at2759"/>
<feature type="compositionally biased region" description="Basic and acidic residues" evidence="1">
    <location>
        <begin position="236"/>
        <end position="246"/>
    </location>
</feature>
<feature type="region of interest" description="Disordered" evidence="1">
    <location>
        <begin position="126"/>
        <end position="246"/>
    </location>
</feature>
<sequence>MDVYEEVDDTQSEIDETVEEMIDTSNNDSMATQEISRDPTHSTVASLATSQSNNSPTNYPAQYPNPINLTIYPPMNGLNISPVYYTDPQSTGFIADNRNVANYEEVSTYPLPPTRISLFSEIQRTTAPDHTDPQNSPSSVIPSSNYSPNDYVPPPFRAPVLPIPTSDNATNNNPSESITSSQQTIAMTQTTAQSELMQKSKKRGRKRLCDNATRTNEPNIIPENSIPKKRGRKRKDSNDDSGGKTNDALHEIAHQSINDANLTNNEANVKEAQKQNSGISNQSLNAVLAVTNADEDEKKKKKRSRKKVVGKSDETIDDTSDRTKEDNSVTGKSSTTKKQCMEELLCKQKSRMAFPKGTFLIRYCDLETLDSDQIWCVDNHHMLLKYRLTSHIEGKRRLYLKSQPERFIGWKCEEPWHFYELTVLERDRDGSKVLILYPDAKELAECREKAKRQKQIAEEIKRGLGTSRDSGSVKQDFGETENDQMMQNDDTFMDTEDQRLHQQQNIEVQMVDEAANAIERFILIPDNDYTEMNDEHMEETVAIKDSTEEQMIITEEDNK</sequence>
<gene>
    <name evidence="3" type="primary">LOAG_11496</name>
</gene>
<feature type="compositionally biased region" description="Polar residues" evidence="1">
    <location>
        <begin position="165"/>
        <end position="176"/>
    </location>
</feature>
<feature type="compositionally biased region" description="Low complexity" evidence="1">
    <location>
        <begin position="135"/>
        <end position="149"/>
    </location>
</feature>
<feature type="compositionally biased region" description="Low complexity" evidence="1">
    <location>
        <begin position="177"/>
        <end position="194"/>
    </location>
</feature>
<dbReference type="eggNOG" id="ENOG502T12W">
    <property type="taxonomic scope" value="Eukaryota"/>
</dbReference>
<accession>A0A1I7VHP0</accession>
<reference evidence="2" key="1">
    <citation type="submission" date="2012-04" db="EMBL/GenBank/DDBJ databases">
        <title>The Genome Sequence of Loa loa.</title>
        <authorList>
            <consortium name="The Broad Institute Genome Sequencing Platform"/>
            <consortium name="Broad Institute Genome Sequencing Center for Infectious Disease"/>
            <person name="Nutman T.B."/>
            <person name="Fink D.L."/>
            <person name="Russ C."/>
            <person name="Young S."/>
            <person name="Zeng Q."/>
            <person name="Gargeya S."/>
            <person name="Alvarado L."/>
            <person name="Berlin A."/>
            <person name="Chapman S.B."/>
            <person name="Chen Z."/>
            <person name="Freedman E."/>
            <person name="Gellesch M."/>
            <person name="Goldberg J."/>
            <person name="Griggs A."/>
            <person name="Gujja S."/>
            <person name="Heilman E.R."/>
            <person name="Heiman D."/>
            <person name="Howarth C."/>
            <person name="Mehta T."/>
            <person name="Neiman D."/>
            <person name="Pearson M."/>
            <person name="Roberts A."/>
            <person name="Saif S."/>
            <person name="Shea T."/>
            <person name="Shenoy N."/>
            <person name="Sisk P."/>
            <person name="Stolte C."/>
            <person name="Sykes S."/>
            <person name="White J."/>
            <person name="Yandava C."/>
            <person name="Haas B."/>
            <person name="Henn M.R."/>
            <person name="Nusbaum C."/>
            <person name="Birren B."/>
        </authorList>
    </citation>
    <scope>NUCLEOTIDE SEQUENCE [LARGE SCALE GENOMIC DNA]</scope>
</reference>
<dbReference type="InParanoid" id="A0A1I7VHP0"/>